<keyword evidence="11" id="KW-1185">Reference proteome</keyword>
<evidence type="ECO:0000256" key="5">
    <source>
        <dbReference type="ARBA" id="ARBA00023049"/>
    </source>
</evidence>
<evidence type="ECO:0000256" key="6">
    <source>
        <dbReference type="RuleBase" id="RU003435"/>
    </source>
</evidence>
<organism evidence="10 11">
    <name type="scientific">Caldalkalibacillus horti</name>
    <dbReference type="NCBI Taxonomy" id="77523"/>
    <lineage>
        <taxon>Bacteria</taxon>
        <taxon>Bacillati</taxon>
        <taxon>Bacillota</taxon>
        <taxon>Bacilli</taxon>
        <taxon>Bacillales</taxon>
        <taxon>Bacillaceae</taxon>
        <taxon>Caldalkalibacillus</taxon>
    </lineage>
</organism>
<dbReference type="Pfam" id="PF01432">
    <property type="entry name" value="Peptidase_M3"/>
    <property type="match status" value="1"/>
</dbReference>
<evidence type="ECO:0000256" key="3">
    <source>
        <dbReference type="ARBA" id="ARBA00022801"/>
    </source>
</evidence>
<evidence type="ECO:0000259" key="8">
    <source>
        <dbReference type="Pfam" id="PF01432"/>
    </source>
</evidence>
<feature type="domain" description="Oligopeptidase F N-terminal" evidence="9">
    <location>
        <begin position="134"/>
        <end position="195"/>
    </location>
</feature>
<dbReference type="Pfam" id="PF08439">
    <property type="entry name" value="Peptidase_M3_N"/>
    <property type="match status" value="1"/>
</dbReference>
<name>A0ABT9W3J1_9BACI</name>
<dbReference type="InterPro" id="IPR042088">
    <property type="entry name" value="OligoPept_F_C"/>
</dbReference>
<keyword evidence="7" id="KW-0175">Coiled coil</keyword>
<accession>A0ABT9W3J1</accession>
<gene>
    <name evidence="10" type="ORF">J2S11_003569</name>
</gene>
<dbReference type="InterPro" id="IPR001567">
    <property type="entry name" value="Pept_M3A_M3B_dom"/>
</dbReference>
<keyword evidence="4 6" id="KW-0862">Zinc</keyword>
<comment type="cofactor">
    <cofactor evidence="6">
        <name>Zn(2+)</name>
        <dbReference type="ChEBI" id="CHEBI:29105"/>
    </cofactor>
    <text evidence="6">Binds 1 zinc ion.</text>
</comment>
<evidence type="ECO:0000313" key="11">
    <source>
        <dbReference type="Proteomes" id="UP001235840"/>
    </source>
</evidence>
<evidence type="ECO:0000256" key="1">
    <source>
        <dbReference type="ARBA" id="ARBA00022670"/>
    </source>
</evidence>
<dbReference type="InterPro" id="IPR013647">
    <property type="entry name" value="OligopepF_N_dom"/>
</dbReference>
<proteinExistence type="inferred from homology"/>
<feature type="coiled-coil region" evidence="7">
    <location>
        <begin position="20"/>
        <end position="47"/>
    </location>
</feature>
<comment type="similarity">
    <text evidence="6">Belongs to the peptidase M3 family.</text>
</comment>
<protein>
    <submittedName>
        <fullName evidence="10">Oligoendopeptidase F</fullName>
    </submittedName>
</protein>
<keyword evidence="1 6" id="KW-0645">Protease</keyword>
<evidence type="ECO:0000259" key="9">
    <source>
        <dbReference type="Pfam" id="PF08439"/>
    </source>
</evidence>
<sequence length="622" mass="71917">MSYSTWDIEDKVSQDIKGGLDAFSSELRQLKQQVQELLTKLYSFEGEDGCHKERNIEEEGIDIDHKCSDIDDIKQLILKSQSLYTNFYQLSETVICLRSIDQSNERYGAWMDEINVISGIYQTCKSEIDKLLAEQKEEQLDKLLSSIDMTELKFILNERIQQQRKKLAPEMEKAFQLTEAPGLHAWGDLYALINKKVSSKLLDRVIEKEPANRPTLNTIRNSIYYGEDRLQRIETFELWKEVWQGEADLSAAALNHIAGYRLSLYESRGYESILEESLLQNRISESSVTAMWQAVNTYNQPLIDYLKRKGELFQTDKLSWSDQLAPLSLGDGKRTEIGFEEAISFITNQIQSFDQEFADFIVMAAEKKWIDARVINTKSIGAFCASFPKWGEPRVMMSFFNDLPSVGVLAHELGHAYQYSLMYNQPMFLQDIPPTVAELSSTLTETLVMRQAVHQASSVQEKIQLLDYQIIRDIGTILNTYVRYLFEVDFYHRRKQGFVPVEELNELMLNAQKKGFAEVFDSYEPTFWASLRHFYMTSKPFVHYPYTVAHLLSTGMYSLLMKEKNGGELLRRMLTDSSRLSVEEIGLKHLGVDIQQESFWKTSLDAVYENVALFLELTHDMK</sequence>
<dbReference type="Gene3D" id="1.20.140.70">
    <property type="entry name" value="Oligopeptidase f, N-terminal domain"/>
    <property type="match status" value="1"/>
</dbReference>
<comment type="caution">
    <text evidence="10">The sequence shown here is derived from an EMBL/GenBank/DDBJ whole genome shotgun (WGS) entry which is preliminary data.</text>
</comment>
<feature type="domain" description="Peptidase M3A/M3B catalytic" evidence="8">
    <location>
        <begin position="364"/>
        <end position="595"/>
    </location>
</feature>
<evidence type="ECO:0000313" key="10">
    <source>
        <dbReference type="EMBL" id="MDQ0167642.1"/>
    </source>
</evidence>
<reference evidence="10 11" key="1">
    <citation type="submission" date="2023-07" db="EMBL/GenBank/DDBJ databases">
        <title>Genomic Encyclopedia of Type Strains, Phase IV (KMG-IV): sequencing the most valuable type-strain genomes for metagenomic binning, comparative biology and taxonomic classification.</title>
        <authorList>
            <person name="Goeker M."/>
        </authorList>
    </citation>
    <scope>NUCLEOTIDE SEQUENCE [LARGE SCALE GENOMIC DNA]</scope>
    <source>
        <strain evidence="10 11">DSM 12751</strain>
    </source>
</reference>
<evidence type="ECO:0000256" key="4">
    <source>
        <dbReference type="ARBA" id="ARBA00022833"/>
    </source>
</evidence>
<dbReference type="SUPFAM" id="SSF55486">
    <property type="entry name" value="Metalloproteases ('zincins'), catalytic domain"/>
    <property type="match status" value="1"/>
</dbReference>
<keyword evidence="3 6" id="KW-0378">Hydrolase</keyword>
<dbReference type="Proteomes" id="UP001235840">
    <property type="component" value="Unassembled WGS sequence"/>
</dbReference>
<keyword evidence="5 6" id="KW-0482">Metalloprotease</keyword>
<dbReference type="RefSeq" id="WP_307396718.1">
    <property type="nucleotide sequence ID" value="NZ_BAAADK010000032.1"/>
</dbReference>
<dbReference type="Gene3D" id="1.10.1370.20">
    <property type="entry name" value="Oligoendopeptidase f, C-terminal domain"/>
    <property type="match status" value="1"/>
</dbReference>
<evidence type="ECO:0000256" key="2">
    <source>
        <dbReference type="ARBA" id="ARBA00022723"/>
    </source>
</evidence>
<dbReference type="EMBL" id="JAUSTY010000018">
    <property type="protein sequence ID" value="MDQ0167642.1"/>
    <property type="molecule type" value="Genomic_DNA"/>
</dbReference>
<keyword evidence="2 6" id="KW-0479">Metal-binding</keyword>
<evidence type="ECO:0000256" key="7">
    <source>
        <dbReference type="SAM" id="Coils"/>
    </source>
</evidence>